<protein>
    <recommendedName>
        <fullName evidence="4">Metal tolerance protein 3</fullName>
    </recommendedName>
</protein>
<organism evidence="2 3">
    <name type="scientific">Lentithecium fluviatile CBS 122367</name>
    <dbReference type="NCBI Taxonomy" id="1168545"/>
    <lineage>
        <taxon>Eukaryota</taxon>
        <taxon>Fungi</taxon>
        <taxon>Dikarya</taxon>
        <taxon>Ascomycota</taxon>
        <taxon>Pezizomycotina</taxon>
        <taxon>Dothideomycetes</taxon>
        <taxon>Pleosporomycetidae</taxon>
        <taxon>Pleosporales</taxon>
        <taxon>Massarineae</taxon>
        <taxon>Lentitheciaceae</taxon>
        <taxon>Lentithecium</taxon>
    </lineage>
</organism>
<dbReference type="Proteomes" id="UP000799291">
    <property type="component" value="Unassembled WGS sequence"/>
</dbReference>
<feature type="signal peptide" evidence="1">
    <location>
        <begin position="1"/>
        <end position="19"/>
    </location>
</feature>
<evidence type="ECO:0000313" key="2">
    <source>
        <dbReference type="EMBL" id="KAF2690514.1"/>
    </source>
</evidence>
<dbReference type="EMBL" id="MU005571">
    <property type="protein sequence ID" value="KAF2690514.1"/>
    <property type="molecule type" value="Genomic_DNA"/>
</dbReference>
<accession>A0A6G1JIY8</accession>
<dbReference type="AlphaFoldDB" id="A0A6G1JIY8"/>
<dbReference type="OrthoDB" id="3438213at2759"/>
<sequence>MQLFASLLVLLSVFQLAVAAPEKYPAAELVVRQATTAATTPTTTCFEYSTIANMSVIGTNSSYRSAFLQKSPVGTIINARMLNAAMLKLPALTANAALNTQCGNLTTVATTEAANNFTAGIVAQFTTAGLPVGIKNGLEVIISVLASCVIMSGVWIFSS</sequence>
<keyword evidence="1" id="KW-0732">Signal</keyword>
<evidence type="ECO:0008006" key="4">
    <source>
        <dbReference type="Google" id="ProtNLM"/>
    </source>
</evidence>
<evidence type="ECO:0000256" key="1">
    <source>
        <dbReference type="SAM" id="SignalP"/>
    </source>
</evidence>
<reference evidence="2" key="1">
    <citation type="journal article" date="2020" name="Stud. Mycol.">
        <title>101 Dothideomycetes genomes: a test case for predicting lifestyles and emergence of pathogens.</title>
        <authorList>
            <person name="Haridas S."/>
            <person name="Albert R."/>
            <person name="Binder M."/>
            <person name="Bloem J."/>
            <person name="Labutti K."/>
            <person name="Salamov A."/>
            <person name="Andreopoulos B."/>
            <person name="Baker S."/>
            <person name="Barry K."/>
            <person name="Bills G."/>
            <person name="Bluhm B."/>
            <person name="Cannon C."/>
            <person name="Castanera R."/>
            <person name="Culley D."/>
            <person name="Daum C."/>
            <person name="Ezra D."/>
            <person name="Gonzalez J."/>
            <person name="Henrissat B."/>
            <person name="Kuo A."/>
            <person name="Liang C."/>
            <person name="Lipzen A."/>
            <person name="Lutzoni F."/>
            <person name="Magnuson J."/>
            <person name="Mondo S."/>
            <person name="Nolan M."/>
            <person name="Ohm R."/>
            <person name="Pangilinan J."/>
            <person name="Park H.-J."/>
            <person name="Ramirez L."/>
            <person name="Alfaro M."/>
            <person name="Sun H."/>
            <person name="Tritt A."/>
            <person name="Yoshinaga Y."/>
            <person name="Zwiers L.-H."/>
            <person name="Turgeon B."/>
            <person name="Goodwin S."/>
            <person name="Spatafora J."/>
            <person name="Crous P."/>
            <person name="Grigoriev I."/>
        </authorList>
    </citation>
    <scope>NUCLEOTIDE SEQUENCE</scope>
    <source>
        <strain evidence="2">CBS 122367</strain>
    </source>
</reference>
<keyword evidence="3" id="KW-1185">Reference proteome</keyword>
<evidence type="ECO:0000313" key="3">
    <source>
        <dbReference type="Proteomes" id="UP000799291"/>
    </source>
</evidence>
<gene>
    <name evidence="2" type="ORF">K458DRAFT_413297</name>
</gene>
<feature type="chain" id="PRO_5026356265" description="Metal tolerance protein 3" evidence="1">
    <location>
        <begin position="20"/>
        <end position="159"/>
    </location>
</feature>
<name>A0A6G1JIY8_9PLEO</name>
<proteinExistence type="predicted"/>